<evidence type="ECO:0000256" key="2">
    <source>
        <dbReference type="ARBA" id="ARBA00022630"/>
    </source>
</evidence>
<organism evidence="6 7">
    <name type="scientific">Mortierella alpina</name>
    <name type="common">Oleaginous fungus</name>
    <name type="synonym">Mortierella renispora</name>
    <dbReference type="NCBI Taxonomy" id="64518"/>
    <lineage>
        <taxon>Eukaryota</taxon>
        <taxon>Fungi</taxon>
        <taxon>Fungi incertae sedis</taxon>
        <taxon>Mucoromycota</taxon>
        <taxon>Mortierellomycotina</taxon>
        <taxon>Mortierellomycetes</taxon>
        <taxon>Mortierellales</taxon>
        <taxon>Mortierellaceae</taxon>
        <taxon>Mortierella</taxon>
    </lineage>
</organism>
<dbReference type="PANTHER" id="PTHR47356:SF2">
    <property type="entry name" value="FAD-BINDING DOMAIN-CONTAINING PROTEIN-RELATED"/>
    <property type="match status" value="1"/>
</dbReference>
<reference evidence="6" key="1">
    <citation type="journal article" date="2020" name="Fungal Divers.">
        <title>Resolving the Mortierellaceae phylogeny through synthesis of multi-gene phylogenetics and phylogenomics.</title>
        <authorList>
            <person name="Vandepol N."/>
            <person name="Liber J."/>
            <person name="Desiro A."/>
            <person name="Na H."/>
            <person name="Kennedy M."/>
            <person name="Barry K."/>
            <person name="Grigoriev I.V."/>
            <person name="Miller A.N."/>
            <person name="O'Donnell K."/>
            <person name="Stajich J.E."/>
            <person name="Bonito G."/>
        </authorList>
    </citation>
    <scope>NUCLEOTIDE SEQUENCE</scope>
    <source>
        <strain evidence="6">CK1249</strain>
    </source>
</reference>
<keyword evidence="7" id="KW-1185">Reference proteome</keyword>
<evidence type="ECO:0000313" key="6">
    <source>
        <dbReference type="EMBL" id="KAF9957460.1"/>
    </source>
</evidence>
<protein>
    <recommendedName>
        <fullName evidence="5">FAD-binding domain-containing protein</fullName>
    </recommendedName>
</protein>
<comment type="caution">
    <text evidence="6">The sequence shown here is derived from an EMBL/GenBank/DDBJ whole genome shotgun (WGS) entry which is preliminary data.</text>
</comment>
<dbReference type="AlphaFoldDB" id="A0A9P6J4C8"/>
<gene>
    <name evidence="6" type="ORF">BGZ70_009501</name>
</gene>
<keyword evidence="4" id="KW-0560">Oxidoreductase</keyword>
<evidence type="ECO:0000256" key="4">
    <source>
        <dbReference type="ARBA" id="ARBA00023002"/>
    </source>
</evidence>
<dbReference type="GO" id="GO:0004497">
    <property type="term" value="F:monooxygenase activity"/>
    <property type="evidence" value="ECO:0007669"/>
    <property type="project" value="InterPro"/>
</dbReference>
<keyword evidence="3" id="KW-0274">FAD</keyword>
<dbReference type="OrthoDB" id="655030at2759"/>
<dbReference type="EMBL" id="JAAAHY010000778">
    <property type="protein sequence ID" value="KAF9957460.1"/>
    <property type="molecule type" value="Genomic_DNA"/>
</dbReference>
<keyword evidence="2" id="KW-0285">Flavoprotein</keyword>
<name>A0A9P6J4C8_MORAP</name>
<dbReference type="Proteomes" id="UP000738359">
    <property type="component" value="Unassembled WGS sequence"/>
</dbReference>
<feature type="domain" description="FAD-binding" evidence="5">
    <location>
        <begin position="5"/>
        <end position="175"/>
    </location>
</feature>
<dbReference type="InterPro" id="IPR002938">
    <property type="entry name" value="FAD-bd"/>
</dbReference>
<sequence>MPTQDVKVLIVGAGLGGLMLATLLERAGIAYEIFERAAAVKPLGSALSLGANVFYIFQQLGLLDELRARAKPFGQTRAYAEGLNTVRIRDYSPANEIAGFLPHIIARPDLYSLLQSQIPQHKLHHSKRVLSIKQGEDGVSITCADKSTYKGTVLVGADGAYSSVRQRLYQQLQEQGLLPESDQDSDQLPFSSVCLVGQTRVLDQSEDKDKFGKVMAETLSRFDVIVGNGKPYTWITFTTRQNTLCWMVIQHLDRTSARSNDSFRNSEWGPESAQLMCEEVKGFPLPNYPGLTIADLIKETDQKLISKVMLEEKLFETCYTPRLDWAQSAPSTTPSSSPTFFMISRPQTLRTSPTPSRPIARNATRSPKYLLIRATK</sequence>
<dbReference type="InterPro" id="IPR036188">
    <property type="entry name" value="FAD/NAD-bd_sf"/>
</dbReference>
<evidence type="ECO:0000256" key="3">
    <source>
        <dbReference type="ARBA" id="ARBA00022827"/>
    </source>
</evidence>
<accession>A0A9P6J4C8</accession>
<evidence type="ECO:0000259" key="5">
    <source>
        <dbReference type="Pfam" id="PF01494"/>
    </source>
</evidence>
<evidence type="ECO:0000256" key="1">
    <source>
        <dbReference type="ARBA" id="ARBA00007992"/>
    </source>
</evidence>
<dbReference type="GO" id="GO:0071949">
    <property type="term" value="F:FAD binding"/>
    <property type="evidence" value="ECO:0007669"/>
    <property type="project" value="InterPro"/>
</dbReference>
<dbReference type="Pfam" id="PF01494">
    <property type="entry name" value="FAD_binding_3"/>
    <property type="match status" value="1"/>
</dbReference>
<dbReference type="PANTHER" id="PTHR47356">
    <property type="entry name" value="FAD-DEPENDENT MONOOXYGENASE ASQG-RELATED"/>
    <property type="match status" value="1"/>
</dbReference>
<proteinExistence type="inferred from homology"/>
<dbReference type="InterPro" id="IPR050562">
    <property type="entry name" value="FAD_mOase_fung"/>
</dbReference>
<dbReference type="SUPFAM" id="SSF51905">
    <property type="entry name" value="FAD/NAD(P)-binding domain"/>
    <property type="match status" value="1"/>
</dbReference>
<dbReference type="Gene3D" id="3.50.50.60">
    <property type="entry name" value="FAD/NAD(P)-binding domain"/>
    <property type="match status" value="1"/>
</dbReference>
<dbReference type="PRINTS" id="PR00420">
    <property type="entry name" value="RNGMNOXGNASE"/>
</dbReference>
<comment type="similarity">
    <text evidence="1">Belongs to the paxM FAD-dependent monooxygenase family.</text>
</comment>
<evidence type="ECO:0000313" key="7">
    <source>
        <dbReference type="Proteomes" id="UP000738359"/>
    </source>
</evidence>